<dbReference type="Proteomes" id="UP001243330">
    <property type="component" value="Unassembled WGS sequence"/>
</dbReference>
<accession>A0AAD9E7E0</accession>
<evidence type="ECO:0000313" key="1">
    <source>
        <dbReference type="EMBL" id="KAK1837437.1"/>
    </source>
</evidence>
<proteinExistence type="predicted"/>
<reference evidence="1" key="1">
    <citation type="submission" date="2023-01" db="EMBL/GenBank/DDBJ databases">
        <title>Colletotrichum chrysophilum M932 genome sequence.</title>
        <authorList>
            <person name="Baroncelli R."/>
        </authorList>
    </citation>
    <scope>NUCLEOTIDE SEQUENCE</scope>
    <source>
        <strain evidence="1">M932</strain>
    </source>
</reference>
<comment type="caution">
    <text evidence="1">The sequence shown here is derived from an EMBL/GenBank/DDBJ whole genome shotgun (WGS) entry which is preliminary data.</text>
</comment>
<protein>
    <submittedName>
        <fullName evidence="1">Uncharacterized protein</fullName>
    </submittedName>
</protein>
<name>A0AAD9E7E0_9PEZI</name>
<dbReference type="EMBL" id="JAQOWY010001283">
    <property type="protein sequence ID" value="KAK1837437.1"/>
    <property type="molecule type" value="Genomic_DNA"/>
</dbReference>
<keyword evidence="2" id="KW-1185">Reference proteome</keyword>
<gene>
    <name evidence="1" type="ORF">CCHR01_19941</name>
</gene>
<evidence type="ECO:0000313" key="2">
    <source>
        <dbReference type="Proteomes" id="UP001243330"/>
    </source>
</evidence>
<sequence length="105" mass="11764">MMCCIITSFVATELDEDLVMLNLTAPPWYPSGQREDDSTRAFDTPVQLLYGSDGRTEASQKQPSVFILVNMEAAAEIDIIHSEPDFLEQRNKFGWDMPLALLAPV</sequence>
<dbReference type="AlphaFoldDB" id="A0AAD9E7E0"/>
<organism evidence="1 2">
    <name type="scientific">Colletotrichum chrysophilum</name>
    <dbReference type="NCBI Taxonomy" id="1836956"/>
    <lineage>
        <taxon>Eukaryota</taxon>
        <taxon>Fungi</taxon>
        <taxon>Dikarya</taxon>
        <taxon>Ascomycota</taxon>
        <taxon>Pezizomycotina</taxon>
        <taxon>Sordariomycetes</taxon>
        <taxon>Hypocreomycetidae</taxon>
        <taxon>Glomerellales</taxon>
        <taxon>Glomerellaceae</taxon>
        <taxon>Colletotrichum</taxon>
        <taxon>Colletotrichum gloeosporioides species complex</taxon>
    </lineage>
</organism>